<dbReference type="RefSeq" id="WP_083371786.1">
    <property type="nucleotide sequence ID" value="NZ_LT629776.1"/>
</dbReference>
<dbReference type="InterPro" id="IPR036188">
    <property type="entry name" value="FAD/NAD-bd_sf"/>
</dbReference>
<dbReference type="Pfam" id="PF13450">
    <property type="entry name" value="NAD_binding_8"/>
    <property type="match status" value="1"/>
</dbReference>
<evidence type="ECO:0000313" key="2">
    <source>
        <dbReference type="Proteomes" id="UP000185663"/>
    </source>
</evidence>
<organism evidence="1 2">
    <name type="scientific">Paraoerskovia marina</name>
    <dbReference type="NCBI Taxonomy" id="545619"/>
    <lineage>
        <taxon>Bacteria</taxon>
        <taxon>Bacillati</taxon>
        <taxon>Actinomycetota</taxon>
        <taxon>Actinomycetes</taxon>
        <taxon>Micrococcales</taxon>
        <taxon>Cellulomonadaceae</taxon>
        <taxon>Paraoerskovia</taxon>
    </lineage>
</organism>
<dbReference type="PRINTS" id="PR00420">
    <property type="entry name" value="RNGMNOXGNASE"/>
</dbReference>
<dbReference type="PANTHER" id="PTHR10668">
    <property type="entry name" value="PHYTOENE DEHYDROGENASE"/>
    <property type="match status" value="1"/>
</dbReference>
<dbReference type="Proteomes" id="UP000185663">
    <property type="component" value="Chromosome I"/>
</dbReference>
<dbReference type="PANTHER" id="PTHR10668:SF105">
    <property type="entry name" value="DEHYDROGENASE-RELATED"/>
    <property type="match status" value="1"/>
</dbReference>
<name>A0A1H1Q2U9_9CELL</name>
<dbReference type="Gene3D" id="3.50.50.60">
    <property type="entry name" value="FAD/NAD(P)-binding domain"/>
    <property type="match status" value="1"/>
</dbReference>
<accession>A0A1H1Q2U9</accession>
<dbReference type="STRING" id="545619.SAMN04489860_0975"/>
<reference evidence="1 2" key="1">
    <citation type="submission" date="2016-10" db="EMBL/GenBank/DDBJ databases">
        <authorList>
            <person name="de Groot N.N."/>
        </authorList>
    </citation>
    <scope>NUCLEOTIDE SEQUENCE [LARGE SCALE GENOMIC DNA]</scope>
    <source>
        <strain evidence="1 2">DSM 22126</strain>
    </source>
</reference>
<gene>
    <name evidence="1" type="ORF">SAMN04489860_0975</name>
</gene>
<dbReference type="SUPFAM" id="SSF51905">
    <property type="entry name" value="FAD/NAD(P)-binding domain"/>
    <property type="match status" value="1"/>
</dbReference>
<dbReference type="eggNOG" id="COG1233">
    <property type="taxonomic scope" value="Bacteria"/>
</dbReference>
<sequence length="507" mass="51850">MHDVVVVGSGPNGLAAAVTTARAGLDVLVLEAQPTVGGGARTLRDDHGLLHDVCSAVHPLAWASPFFREFDLAARGVELLVPDVSYAHPLPDGAAALAYRDLATTAASLGQDGDRWAATFGPLARDWEALVGALLGRSVRPTPAALRGAALAARYALGPVGARGVRSGPTDPFRAPEAQALFAGVAAHTSTRLPGLAAGGTGALLGALAHAPGGWPVPRSGSQAIVDALVADLTAHGGRVEVDRPVRSRRDLPPARGYVLDTSPEAAREILGGTRDVADPGERASGVSVAGAGARGRGLVRGWGAGAGARMSAAARVDLVLDGPVPWEAPDVGRAGTVHLGGHRAEIVRAEAEVAAGRHAVRPVVLVSDPAVVDPTREVAGLRPLWTYAHVPLGSDRDVTDDVLAQLERFAPGVRDRVVDTRCTPAARMAEHDANLVGGNISGGPVTVPRVLLGPRLRRSPWDTGHADAVLGSASTPPGPGVHGMGGWFAARRLLRGLGLSTPSLAP</sequence>
<protein>
    <submittedName>
        <fullName evidence="1">Phytoene dehydrogenase-related protein</fullName>
    </submittedName>
</protein>
<dbReference type="EMBL" id="LT629776">
    <property type="protein sequence ID" value="SDS17812.1"/>
    <property type="molecule type" value="Genomic_DNA"/>
</dbReference>
<dbReference type="AlphaFoldDB" id="A0A1H1Q2U9"/>
<evidence type="ECO:0000313" key="1">
    <source>
        <dbReference type="EMBL" id="SDS17812.1"/>
    </source>
</evidence>
<proteinExistence type="predicted"/>
<keyword evidence="2" id="KW-1185">Reference proteome</keyword>
<dbReference type="OrthoDB" id="833207at2"/>